<dbReference type="InterPro" id="IPR006121">
    <property type="entry name" value="HMA_dom"/>
</dbReference>
<name>A0A1I0EAR2_9FIRM</name>
<dbReference type="AlphaFoldDB" id="A0A1I0EAR2"/>
<dbReference type="Pfam" id="PF00403">
    <property type="entry name" value="HMA"/>
    <property type="match status" value="1"/>
</dbReference>
<evidence type="ECO:0000259" key="1">
    <source>
        <dbReference type="PROSITE" id="PS50846"/>
    </source>
</evidence>
<organism evidence="2 3">
    <name type="scientific">Natronincola peptidivorans</name>
    <dbReference type="NCBI Taxonomy" id="426128"/>
    <lineage>
        <taxon>Bacteria</taxon>
        <taxon>Bacillati</taxon>
        <taxon>Bacillota</taxon>
        <taxon>Clostridia</taxon>
        <taxon>Peptostreptococcales</taxon>
        <taxon>Natronincolaceae</taxon>
        <taxon>Natronincola</taxon>
    </lineage>
</organism>
<dbReference type="InterPro" id="IPR036163">
    <property type="entry name" value="HMA_dom_sf"/>
</dbReference>
<dbReference type="CDD" id="cd00371">
    <property type="entry name" value="HMA"/>
    <property type="match status" value="1"/>
</dbReference>
<gene>
    <name evidence="2" type="ORF">SAMN05660297_02364</name>
</gene>
<keyword evidence="3" id="KW-1185">Reference proteome</keyword>
<dbReference type="RefSeq" id="WP_090444132.1">
    <property type="nucleotide sequence ID" value="NZ_FOHU01000010.1"/>
</dbReference>
<dbReference type="SUPFAM" id="SSF55008">
    <property type="entry name" value="HMA, heavy metal-associated domain"/>
    <property type="match status" value="1"/>
</dbReference>
<sequence length="67" mass="7619">MQKESFRFKSLNNTKLPPNNIEIILSALNGVNTVMVDMMDNTVTVDYDDLKTTSAEIRSKLEENKLV</sequence>
<feature type="domain" description="HMA" evidence="1">
    <location>
        <begin position="2"/>
        <end position="67"/>
    </location>
</feature>
<dbReference type="Gene3D" id="3.30.70.100">
    <property type="match status" value="1"/>
</dbReference>
<evidence type="ECO:0000313" key="2">
    <source>
        <dbReference type="EMBL" id="SET42323.1"/>
    </source>
</evidence>
<proteinExistence type="predicted"/>
<evidence type="ECO:0000313" key="3">
    <source>
        <dbReference type="Proteomes" id="UP000199568"/>
    </source>
</evidence>
<accession>A0A1I0EAR2</accession>
<protein>
    <submittedName>
        <fullName evidence="2">Heavy-metal-associated domain-containing protein</fullName>
    </submittedName>
</protein>
<dbReference type="EMBL" id="FOHU01000010">
    <property type="protein sequence ID" value="SET42323.1"/>
    <property type="molecule type" value="Genomic_DNA"/>
</dbReference>
<dbReference type="PROSITE" id="PS50846">
    <property type="entry name" value="HMA_2"/>
    <property type="match status" value="1"/>
</dbReference>
<reference evidence="2 3" key="1">
    <citation type="submission" date="2016-10" db="EMBL/GenBank/DDBJ databases">
        <authorList>
            <person name="de Groot N.N."/>
        </authorList>
    </citation>
    <scope>NUCLEOTIDE SEQUENCE [LARGE SCALE GENOMIC DNA]</scope>
    <source>
        <strain evidence="2 3">DSM 18979</strain>
    </source>
</reference>
<dbReference type="Proteomes" id="UP000199568">
    <property type="component" value="Unassembled WGS sequence"/>
</dbReference>
<dbReference type="GO" id="GO:0046872">
    <property type="term" value="F:metal ion binding"/>
    <property type="evidence" value="ECO:0007669"/>
    <property type="project" value="InterPro"/>
</dbReference>